<evidence type="ECO:0000313" key="1">
    <source>
        <dbReference type="EMBL" id="SVD58722.1"/>
    </source>
</evidence>
<gene>
    <name evidence="1" type="ORF">METZ01_LOCUS411576</name>
</gene>
<dbReference type="InterPro" id="IPR028994">
    <property type="entry name" value="Integrin_alpha_N"/>
</dbReference>
<dbReference type="EMBL" id="UINC01160207">
    <property type="protein sequence ID" value="SVD58722.1"/>
    <property type="molecule type" value="Genomic_DNA"/>
</dbReference>
<protein>
    <submittedName>
        <fullName evidence="1">Uncharacterized protein</fullName>
    </submittedName>
</protein>
<accession>A0A382WIW6</accession>
<sequence length="102" mass="11444">MKKLLIGLFCLMLSTSVSAEEVDPTTLFDSKNSFFKSMAFWSWSDVPGSITTFMDTDNDGRLDVVWAFPIIKDYLLPDCSISSEPEEQKGTITFSTCHITES</sequence>
<proteinExistence type="predicted"/>
<dbReference type="AlphaFoldDB" id="A0A382WIW6"/>
<dbReference type="SUPFAM" id="SSF69318">
    <property type="entry name" value="Integrin alpha N-terminal domain"/>
    <property type="match status" value="1"/>
</dbReference>
<feature type="non-terminal residue" evidence="1">
    <location>
        <position position="102"/>
    </location>
</feature>
<organism evidence="1">
    <name type="scientific">marine metagenome</name>
    <dbReference type="NCBI Taxonomy" id="408172"/>
    <lineage>
        <taxon>unclassified sequences</taxon>
        <taxon>metagenomes</taxon>
        <taxon>ecological metagenomes</taxon>
    </lineage>
</organism>
<name>A0A382WIW6_9ZZZZ</name>
<reference evidence="1" key="1">
    <citation type="submission" date="2018-05" db="EMBL/GenBank/DDBJ databases">
        <authorList>
            <person name="Lanie J.A."/>
            <person name="Ng W.-L."/>
            <person name="Kazmierczak K.M."/>
            <person name="Andrzejewski T.M."/>
            <person name="Davidsen T.M."/>
            <person name="Wayne K.J."/>
            <person name="Tettelin H."/>
            <person name="Glass J.I."/>
            <person name="Rusch D."/>
            <person name="Podicherti R."/>
            <person name="Tsui H.-C.T."/>
            <person name="Winkler M.E."/>
        </authorList>
    </citation>
    <scope>NUCLEOTIDE SEQUENCE</scope>
</reference>